<evidence type="ECO:0000256" key="2">
    <source>
        <dbReference type="SAM" id="SignalP"/>
    </source>
</evidence>
<dbReference type="AlphaFoldDB" id="A0AAV2GPC2"/>
<dbReference type="EMBL" id="OZ034822">
    <property type="protein sequence ID" value="CAL1412152.1"/>
    <property type="molecule type" value="Genomic_DNA"/>
</dbReference>
<feature type="region of interest" description="Disordered" evidence="1">
    <location>
        <begin position="40"/>
        <end position="63"/>
    </location>
</feature>
<name>A0AAV2GPC2_9ROSI</name>
<feature type="chain" id="PRO_5043898197" evidence="2">
    <location>
        <begin position="26"/>
        <end position="208"/>
    </location>
</feature>
<protein>
    <submittedName>
        <fullName evidence="3">Uncharacterized protein</fullName>
    </submittedName>
</protein>
<reference evidence="3 4" key="1">
    <citation type="submission" date="2024-04" db="EMBL/GenBank/DDBJ databases">
        <authorList>
            <person name="Fracassetti M."/>
        </authorList>
    </citation>
    <scope>NUCLEOTIDE SEQUENCE [LARGE SCALE GENOMIC DNA]</scope>
</reference>
<evidence type="ECO:0000256" key="1">
    <source>
        <dbReference type="SAM" id="MobiDB-lite"/>
    </source>
</evidence>
<keyword evidence="4" id="KW-1185">Reference proteome</keyword>
<feature type="region of interest" description="Disordered" evidence="1">
    <location>
        <begin position="68"/>
        <end position="87"/>
    </location>
</feature>
<keyword evidence="2" id="KW-0732">Signal</keyword>
<gene>
    <name evidence="3" type="ORF">LTRI10_LOCUS51462</name>
</gene>
<accession>A0AAV2GPC2</accession>
<proteinExistence type="predicted"/>
<organism evidence="3 4">
    <name type="scientific">Linum trigynum</name>
    <dbReference type="NCBI Taxonomy" id="586398"/>
    <lineage>
        <taxon>Eukaryota</taxon>
        <taxon>Viridiplantae</taxon>
        <taxon>Streptophyta</taxon>
        <taxon>Embryophyta</taxon>
        <taxon>Tracheophyta</taxon>
        <taxon>Spermatophyta</taxon>
        <taxon>Magnoliopsida</taxon>
        <taxon>eudicotyledons</taxon>
        <taxon>Gunneridae</taxon>
        <taxon>Pentapetalae</taxon>
        <taxon>rosids</taxon>
        <taxon>fabids</taxon>
        <taxon>Malpighiales</taxon>
        <taxon>Linaceae</taxon>
        <taxon>Linum</taxon>
    </lineage>
</organism>
<dbReference type="Proteomes" id="UP001497516">
    <property type="component" value="Chromosome 9"/>
</dbReference>
<sequence>MDRLHATKNASVAIKCLFTIHVVLTTSSLSTLLQAGGIPSTCRNSAMDPTRRPGSSRRFENPRSIPLRRWRRGREGGSNSREAERRFANRGRNSGRFRPIGVRCSKFSSIAEERFFLRGGEDFRLVKREILVRVAEFQDGKLQSLSFGELTRLVVECRRLKGCRERLSLLFVNGKRNDALWEMVAETVNEIIEAVMEKDEQRLCRRCQ</sequence>
<evidence type="ECO:0000313" key="4">
    <source>
        <dbReference type="Proteomes" id="UP001497516"/>
    </source>
</evidence>
<feature type="signal peptide" evidence="2">
    <location>
        <begin position="1"/>
        <end position="25"/>
    </location>
</feature>
<evidence type="ECO:0000313" key="3">
    <source>
        <dbReference type="EMBL" id="CAL1412152.1"/>
    </source>
</evidence>